<dbReference type="Proteomes" id="UP000595046">
    <property type="component" value="Chromosome"/>
</dbReference>
<evidence type="ECO:0000256" key="6">
    <source>
        <dbReference type="ARBA" id="ARBA00023136"/>
    </source>
</evidence>
<feature type="transmembrane region" description="Helical" evidence="9">
    <location>
        <begin position="955"/>
        <end position="979"/>
    </location>
</feature>
<dbReference type="NCBIfam" id="NF009284">
    <property type="entry name" value="PRK12644.1"/>
    <property type="match status" value="1"/>
</dbReference>
<evidence type="ECO:0000256" key="3">
    <source>
        <dbReference type="ARBA" id="ARBA00022475"/>
    </source>
</evidence>
<feature type="transmembrane region" description="Helical" evidence="9">
    <location>
        <begin position="693"/>
        <end position="713"/>
    </location>
</feature>
<feature type="transmembrane region" description="Helical" evidence="9">
    <location>
        <begin position="364"/>
        <end position="387"/>
    </location>
</feature>
<feature type="transmembrane region" description="Helical" evidence="9">
    <location>
        <begin position="74"/>
        <end position="95"/>
    </location>
</feature>
<evidence type="ECO:0000259" key="10">
    <source>
        <dbReference type="Pfam" id="PF00361"/>
    </source>
</evidence>
<dbReference type="Pfam" id="PF00361">
    <property type="entry name" value="Proton_antipo_M"/>
    <property type="match status" value="1"/>
</dbReference>
<dbReference type="PANTHER" id="PTHR43373:SF1">
    <property type="entry name" value="NA(+)_H(+) ANTIPORTER SUBUNIT A"/>
    <property type="match status" value="1"/>
</dbReference>
<comment type="subcellular location">
    <subcellularLocation>
        <location evidence="1">Cell membrane</location>
        <topology evidence="1">Multi-pass membrane protein</topology>
    </subcellularLocation>
    <subcellularLocation>
        <location evidence="7">Membrane</location>
        <topology evidence="7">Multi-pass membrane protein</topology>
    </subcellularLocation>
</comment>
<feature type="transmembrane region" description="Helical" evidence="9">
    <location>
        <begin position="856"/>
        <end position="874"/>
    </location>
</feature>
<feature type="domain" description="MrpA C-terminal/MbhE" evidence="13">
    <location>
        <begin position="687"/>
        <end position="770"/>
    </location>
</feature>
<feature type="domain" description="Na+/H+ antiporter MnhB subunit-related protein" evidence="11">
    <location>
        <begin position="853"/>
        <end position="976"/>
    </location>
</feature>
<feature type="compositionally biased region" description="Low complexity" evidence="8">
    <location>
        <begin position="779"/>
        <end position="792"/>
    </location>
</feature>
<feature type="transmembrane region" description="Helical" evidence="9">
    <location>
        <begin position="264"/>
        <end position="283"/>
    </location>
</feature>
<organism evidence="14 15">
    <name type="scientific">Streptomyces bathyalis</name>
    <dbReference type="NCBI Taxonomy" id="2710756"/>
    <lineage>
        <taxon>Bacteria</taxon>
        <taxon>Bacillati</taxon>
        <taxon>Actinomycetota</taxon>
        <taxon>Actinomycetes</taxon>
        <taxon>Kitasatosporales</taxon>
        <taxon>Streptomycetaceae</taxon>
        <taxon>Streptomyces</taxon>
    </lineage>
</organism>
<feature type="domain" description="NADH:quinone oxidoreductase/Mrp antiporter transmembrane" evidence="10">
    <location>
        <begin position="125"/>
        <end position="399"/>
    </location>
</feature>
<evidence type="ECO:0000259" key="11">
    <source>
        <dbReference type="Pfam" id="PF04039"/>
    </source>
</evidence>
<dbReference type="PANTHER" id="PTHR43373">
    <property type="entry name" value="NA(+)/H(+) ANTIPORTER SUBUNIT"/>
    <property type="match status" value="1"/>
</dbReference>
<feature type="region of interest" description="Disordered" evidence="8">
    <location>
        <begin position="779"/>
        <end position="808"/>
    </location>
</feature>
<evidence type="ECO:0000256" key="9">
    <source>
        <dbReference type="SAM" id="Phobius"/>
    </source>
</evidence>
<evidence type="ECO:0000256" key="8">
    <source>
        <dbReference type="SAM" id="MobiDB-lite"/>
    </source>
</evidence>
<dbReference type="InterPro" id="IPR007182">
    <property type="entry name" value="MnhB"/>
</dbReference>
<dbReference type="Pfam" id="PF04039">
    <property type="entry name" value="MnhB"/>
    <property type="match status" value="1"/>
</dbReference>
<evidence type="ECO:0000256" key="7">
    <source>
        <dbReference type="RuleBase" id="RU000320"/>
    </source>
</evidence>
<evidence type="ECO:0000259" key="12">
    <source>
        <dbReference type="Pfam" id="PF13244"/>
    </source>
</evidence>
<evidence type="ECO:0000259" key="13">
    <source>
        <dbReference type="Pfam" id="PF20501"/>
    </source>
</evidence>
<feature type="transmembrane region" description="Helical" evidence="9">
    <location>
        <begin position="203"/>
        <end position="227"/>
    </location>
</feature>
<evidence type="ECO:0000313" key="14">
    <source>
        <dbReference type="EMBL" id="QPP05055.1"/>
    </source>
</evidence>
<dbReference type="Pfam" id="PF20501">
    <property type="entry name" value="MbhE"/>
    <property type="match status" value="1"/>
</dbReference>
<feature type="transmembrane region" description="Helical" evidence="9">
    <location>
        <begin position="158"/>
        <end position="183"/>
    </location>
</feature>
<sequence length="1009" mass="104986">MLSLILLHFAGACCAPLLVRWTGTRAFLLLALIPAAALAWAAWQYADIADGEVLVERWPWMPALDVGLDLRCDALALLMVAVVGGIGALALVYCAGYFSRPAFSLGQFAGTFTAFAGAMLGLVLADDLIVLYVMWELTTVFSFLLIGHVPERRRNRLAALQALIVTVAGGLAMLVGFLMLGHAAGTYRVSGILDDPPPADGTVAVAIVLILAGALSKSALWPFSFWLPGAMAAPTPVSAYLHAAAMVKAGVYLVARLAPAYAHALPWQVTVLCFGAATMLLGGWRALREKDLKRLLAFGTVSQLGFLVVLTGTGTRDAALAGTAMLLAHALFKAPLFLVVGIIDYATGTRQTDRLSGLARSMPAVCAVAVTAGASMAALPPVLGFAAKEAAFAALVHTGSAGLPGPASVAVTTAVTVGSALTVAYTLRFLWGAFATKAAGDGIHEPTPMRARTGVLLTAPAAVCALAGVALGPGVFSIAPLLARYARAYPAPGQAYRLALWHGLSVSLLLSALSWLAGGALFLMARQMERLGERLAVPDAKQVFARLLSGLERTALEVTGTVQRGSLPVYLGTVLAVLIAAQSTAMIVDPPWQHAGAVRWFDSVPQLGVAVVVCVVAALCMASRQRMTAVVLAGVTGYGTAVLYVLHGAPDLALTQFTVETVSLVVFVLVLRRLPARFPDERRTSMLRRVTRLVIGVAAGGFAAVLTYVAGAAREAQPAGPELTAATAHHGLKNVVSTTLVDLRSWDTLGESAVLGVAAVGVTSLVFLRRRSGSPVTAWPTAAVPPGAGPSAHVRRGPGTEARGTQRAGHVWPVHAEHVESGAPPPRRGAGAVPRRTWLTASGTLDPERRSVIFEVLARLVFHPIVVLSLYLLFCAENLPGGGFSAGLVAGLALAVRYLAGGRYELDAAAPVDAGFLLGLGLMTMTATGLAGLVLGGSVLRSGTYHGELPVIEKFHAASPVLFDTGIYLLVLGVVLDVLRSLGSEIDRRVERALREDDGGARAGGEAGR</sequence>
<keyword evidence="5 9" id="KW-1133">Transmembrane helix</keyword>
<feature type="transmembrane region" description="Helical" evidence="9">
    <location>
        <begin position="912"/>
        <end position="935"/>
    </location>
</feature>
<dbReference type="KEGG" id="sbat:G4Z16_00120"/>
<dbReference type="InterPro" id="IPR046806">
    <property type="entry name" value="MrpA_C/MbhE"/>
</dbReference>
<feature type="transmembrane region" description="Helical" evidence="9">
    <location>
        <begin position="749"/>
        <end position="768"/>
    </location>
</feature>
<dbReference type="RefSeq" id="WP_197348558.1">
    <property type="nucleotide sequence ID" value="NZ_CP048882.1"/>
</dbReference>
<keyword evidence="6 9" id="KW-0472">Membrane</keyword>
<dbReference type="Gene3D" id="1.20.120.1200">
    <property type="entry name" value="NADH-ubiquinone/plastoquinone oxidoreductase chain 6, subunit NuoJ"/>
    <property type="match status" value="1"/>
</dbReference>
<proteinExistence type="predicted"/>
<feature type="transmembrane region" description="Helical" evidence="9">
    <location>
        <begin position="880"/>
        <end position="900"/>
    </location>
</feature>
<dbReference type="GO" id="GO:0005886">
    <property type="term" value="C:plasma membrane"/>
    <property type="evidence" value="ECO:0007669"/>
    <property type="project" value="UniProtKB-SubCell"/>
</dbReference>
<evidence type="ECO:0000256" key="5">
    <source>
        <dbReference type="ARBA" id="ARBA00022989"/>
    </source>
</evidence>
<feature type="transmembrane region" description="Helical" evidence="9">
    <location>
        <begin position="653"/>
        <end position="672"/>
    </location>
</feature>
<feature type="transmembrane region" description="Helical" evidence="9">
    <location>
        <begin position="455"/>
        <end position="479"/>
    </location>
</feature>
<feature type="transmembrane region" description="Helical" evidence="9">
    <location>
        <begin position="129"/>
        <end position="146"/>
    </location>
</feature>
<keyword evidence="2" id="KW-0813">Transport</keyword>
<dbReference type="EMBL" id="CP048882">
    <property type="protein sequence ID" value="QPP05055.1"/>
    <property type="molecule type" value="Genomic_DNA"/>
</dbReference>
<dbReference type="InterPro" id="IPR050616">
    <property type="entry name" value="CPA3_Na-H_Antiporter_A"/>
</dbReference>
<gene>
    <name evidence="14" type="ORF">G4Z16_00120</name>
</gene>
<feature type="transmembrane region" description="Helical" evidence="9">
    <location>
        <begin position="603"/>
        <end position="622"/>
    </location>
</feature>
<keyword evidence="15" id="KW-1185">Reference proteome</keyword>
<dbReference type="PRINTS" id="PR01434">
    <property type="entry name" value="NADHDHGNASE5"/>
</dbReference>
<feature type="transmembrane region" description="Helical" evidence="9">
    <location>
        <begin position="295"/>
        <end position="313"/>
    </location>
</feature>
<evidence type="ECO:0000256" key="1">
    <source>
        <dbReference type="ARBA" id="ARBA00004651"/>
    </source>
</evidence>
<name>A0A7T1T288_9ACTN</name>
<reference evidence="15" key="1">
    <citation type="submission" date="2020-02" db="EMBL/GenBank/DDBJ databases">
        <title>Streptomyces sp. ASO4wet.</title>
        <authorList>
            <person name="Risdian C."/>
            <person name="Landwehr W."/>
            <person name="Schupp P."/>
            <person name="Wink J."/>
        </authorList>
    </citation>
    <scope>NUCLEOTIDE SEQUENCE [LARGE SCALE GENOMIC DNA]</scope>
    <source>
        <strain evidence="15">ASO4wet</strain>
    </source>
</reference>
<evidence type="ECO:0000256" key="2">
    <source>
        <dbReference type="ARBA" id="ARBA00022448"/>
    </source>
</evidence>
<dbReference type="Pfam" id="PF13244">
    <property type="entry name" value="MbhD"/>
    <property type="match status" value="1"/>
</dbReference>
<evidence type="ECO:0000256" key="4">
    <source>
        <dbReference type="ARBA" id="ARBA00022692"/>
    </source>
</evidence>
<evidence type="ECO:0000313" key="15">
    <source>
        <dbReference type="Proteomes" id="UP000595046"/>
    </source>
</evidence>
<feature type="transmembrane region" description="Helical" evidence="9">
    <location>
        <begin position="102"/>
        <end position="123"/>
    </location>
</feature>
<feature type="transmembrane region" description="Helical" evidence="9">
    <location>
        <begin position="569"/>
        <end position="588"/>
    </location>
</feature>
<dbReference type="AlphaFoldDB" id="A0A7T1T288"/>
<keyword evidence="4 7" id="KW-0812">Transmembrane</keyword>
<dbReference type="InterPro" id="IPR042106">
    <property type="entry name" value="Nuo/plastoQ_OxRdtase_6_NuoJ"/>
</dbReference>
<dbReference type="InterPro" id="IPR001750">
    <property type="entry name" value="ND/Mrp_TM"/>
</dbReference>
<feature type="transmembrane region" description="Helical" evidence="9">
    <location>
        <begin position="407"/>
        <end position="434"/>
    </location>
</feature>
<feature type="domain" description="MrpA C-terminal/MbhD" evidence="12">
    <location>
        <begin position="612"/>
        <end position="675"/>
    </location>
</feature>
<feature type="transmembrane region" description="Helical" evidence="9">
    <location>
        <begin position="319"/>
        <end position="343"/>
    </location>
</feature>
<dbReference type="InterPro" id="IPR025383">
    <property type="entry name" value="MrpA_C/MbhD"/>
</dbReference>
<feature type="transmembrane region" description="Helical" evidence="9">
    <location>
        <begin position="499"/>
        <end position="525"/>
    </location>
</feature>
<protein>
    <submittedName>
        <fullName evidence="14">Na+/H+ antiporter subunit A</fullName>
    </submittedName>
</protein>
<accession>A0A7T1T288</accession>
<keyword evidence="3" id="KW-1003">Cell membrane</keyword>
<feature type="transmembrane region" description="Helical" evidence="9">
    <location>
        <begin position="629"/>
        <end position="647"/>
    </location>
</feature>